<dbReference type="CDD" id="cd07067">
    <property type="entry name" value="HP_PGM_like"/>
    <property type="match status" value="1"/>
</dbReference>
<gene>
    <name evidence="3" type="ORF">GPA24_04305</name>
</gene>
<dbReference type="InterPro" id="IPR050275">
    <property type="entry name" value="PGM_Phosphatase"/>
</dbReference>
<evidence type="ECO:0000256" key="2">
    <source>
        <dbReference type="ARBA" id="ARBA00023235"/>
    </source>
</evidence>
<dbReference type="SUPFAM" id="SSF53254">
    <property type="entry name" value="Phosphoglycerate mutase-like"/>
    <property type="match status" value="1"/>
</dbReference>
<keyword evidence="4" id="KW-1185">Reference proteome</keyword>
<dbReference type="InterPro" id="IPR001345">
    <property type="entry name" value="PG/BPGM_mutase_AS"/>
</dbReference>
<evidence type="ECO:0000256" key="1">
    <source>
        <dbReference type="ARBA" id="ARBA00023152"/>
    </source>
</evidence>
<protein>
    <submittedName>
        <fullName evidence="3">Histidine phosphatase family protein</fullName>
    </submittedName>
</protein>
<evidence type="ECO:0000313" key="3">
    <source>
        <dbReference type="EMBL" id="NMG14775.1"/>
    </source>
</evidence>
<organism evidence="3 4">
    <name type="scientific">Aromatoleum bremense</name>
    <dbReference type="NCBI Taxonomy" id="76115"/>
    <lineage>
        <taxon>Bacteria</taxon>
        <taxon>Pseudomonadati</taxon>
        <taxon>Pseudomonadota</taxon>
        <taxon>Betaproteobacteria</taxon>
        <taxon>Rhodocyclales</taxon>
        <taxon>Rhodocyclaceae</taxon>
        <taxon>Aromatoleum</taxon>
    </lineage>
</organism>
<dbReference type="SMART" id="SM00855">
    <property type="entry name" value="PGAM"/>
    <property type="match status" value="1"/>
</dbReference>
<dbReference type="EMBL" id="WTVP01000007">
    <property type="protein sequence ID" value="NMG14775.1"/>
    <property type="molecule type" value="Genomic_DNA"/>
</dbReference>
<evidence type="ECO:0000313" key="4">
    <source>
        <dbReference type="Proteomes" id="UP000633943"/>
    </source>
</evidence>
<accession>A0ABX1NS13</accession>
<dbReference type="Pfam" id="PF00300">
    <property type="entry name" value="His_Phos_1"/>
    <property type="match status" value="1"/>
</dbReference>
<dbReference type="Proteomes" id="UP000633943">
    <property type="component" value="Unassembled WGS sequence"/>
</dbReference>
<comment type="caution">
    <text evidence="3">The sequence shown here is derived from an EMBL/GenBank/DDBJ whole genome shotgun (WGS) entry which is preliminary data.</text>
</comment>
<name>A0ABX1NS13_9RHOO</name>
<dbReference type="PANTHER" id="PTHR48100:SF1">
    <property type="entry name" value="HISTIDINE PHOSPHATASE FAMILY PROTEIN-RELATED"/>
    <property type="match status" value="1"/>
</dbReference>
<dbReference type="PANTHER" id="PTHR48100">
    <property type="entry name" value="BROAD-SPECIFICITY PHOSPHATASE YOR283W-RELATED"/>
    <property type="match status" value="1"/>
</dbReference>
<reference evidence="3 4" key="1">
    <citation type="submission" date="2019-12" db="EMBL/GenBank/DDBJ databases">
        <title>Comparative genomics gives insights into the taxonomy of the Azoarcus-Aromatoleum group and reveals separate origins of nif in the plant-associated Azoarcus and non-plant-associated Aromatoleum sub-groups.</title>
        <authorList>
            <person name="Lafos M."/>
            <person name="Maluk M."/>
            <person name="Batista M."/>
            <person name="Junghare M."/>
            <person name="Carmona M."/>
            <person name="Faoro H."/>
            <person name="Cruz L.M."/>
            <person name="Battistoni F."/>
            <person name="De Souza E."/>
            <person name="Pedrosa F."/>
            <person name="Chen W.-M."/>
            <person name="Poole P.S."/>
            <person name="Dixon R.A."/>
            <person name="James E.K."/>
        </authorList>
    </citation>
    <scope>NUCLEOTIDE SEQUENCE [LARGE SCALE GENOMIC DNA]</scope>
    <source>
        <strain evidence="3 4">PbN1</strain>
    </source>
</reference>
<dbReference type="InterPro" id="IPR029033">
    <property type="entry name" value="His_PPase_superfam"/>
</dbReference>
<dbReference type="RefSeq" id="WP_169201529.1">
    <property type="nucleotide sequence ID" value="NZ_CP059467.1"/>
</dbReference>
<dbReference type="InterPro" id="IPR013078">
    <property type="entry name" value="His_Pase_superF_clade-1"/>
</dbReference>
<proteinExistence type="predicted"/>
<keyword evidence="1" id="KW-0324">Glycolysis</keyword>
<sequence>MEVRRNTRLCLVRHGETAWNAERRLQGHLDVPLNEIGHVQAEATAASLAGHRFAAFYCSDLRRAQQTAAAAGRTLGFGATLEPELRERHYGVFQGLTYDEARERFPQDFARFHARDPDFAFCGDGESLGAFAARIHRALDRIAARHAGRQTLVVTHGGVLDIAHRLATGKALDAPRDFTIPNAALNWIEFDGCRWHLLAWADQAHLAAARDELPNT</sequence>
<dbReference type="Gene3D" id="3.40.50.1240">
    <property type="entry name" value="Phosphoglycerate mutase-like"/>
    <property type="match status" value="1"/>
</dbReference>
<keyword evidence="2" id="KW-0413">Isomerase</keyword>
<dbReference type="PROSITE" id="PS00175">
    <property type="entry name" value="PG_MUTASE"/>
    <property type="match status" value="1"/>
</dbReference>